<dbReference type="PANTHER" id="PTHR30627:SF24">
    <property type="entry name" value="PENICILLIN-BINDING PROTEIN 4B"/>
    <property type="match status" value="1"/>
</dbReference>
<dbReference type="RefSeq" id="WP_129892324.1">
    <property type="nucleotide sequence ID" value="NZ_CP035758.1"/>
</dbReference>
<evidence type="ECO:0000259" key="1">
    <source>
        <dbReference type="Pfam" id="PF00905"/>
    </source>
</evidence>
<dbReference type="InterPro" id="IPR054120">
    <property type="entry name" value="PBPA_dimer"/>
</dbReference>
<reference evidence="3 4" key="1">
    <citation type="submission" date="2019-01" db="EMBL/GenBank/DDBJ databases">
        <title>Ktedonosporobacter rubrisoli SCAWS-G2.</title>
        <authorList>
            <person name="Huang Y."/>
            <person name="Yan B."/>
        </authorList>
    </citation>
    <scope>NUCLEOTIDE SEQUENCE [LARGE SCALE GENOMIC DNA]</scope>
    <source>
        <strain evidence="3 4">SCAWS-G2</strain>
    </source>
</reference>
<dbReference type="PANTHER" id="PTHR30627">
    <property type="entry name" value="PEPTIDOGLYCAN D,D-TRANSPEPTIDASE"/>
    <property type="match status" value="1"/>
</dbReference>
<dbReference type="InterPro" id="IPR050515">
    <property type="entry name" value="Beta-lactam/transpept"/>
</dbReference>
<dbReference type="SUPFAM" id="SSF56601">
    <property type="entry name" value="beta-lactamase/transpeptidase-like"/>
    <property type="match status" value="1"/>
</dbReference>
<dbReference type="Proteomes" id="UP000290365">
    <property type="component" value="Chromosome"/>
</dbReference>
<feature type="domain" description="Penicillin binding protein A dimerisation" evidence="2">
    <location>
        <begin position="54"/>
        <end position="136"/>
    </location>
</feature>
<dbReference type="Gene3D" id="3.40.710.10">
    <property type="entry name" value="DD-peptidase/beta-lactamase superfamily"/>
    <property type="match status" value="1"/>
</dbReference>
<dbReference type="GO" id="GO:0071555">
    <property type="term" value="P:cell wall organization"/>
    <property type="evidence" value="ECO:0007669"/>
    <property type="project" value="TreeGrafter"/>
</dbReference>
<feature type="domain" description="Penicillin-binding protein transpeptidase" evidence="1">
    <location>
        <begin position="170"/>
        <end position="473"/>
    </location>
</feature>
<dbReference type="OrthoDB" id="9804124at2"/>
<dbReference type="GO" id="GO:0005886">
    <property type="term" value="C:plasma membrane"/>
    <property type="evidence" value="ECO:0007669"/>
    <property type="project" value="TreeGrafter"/>
</dbReference>
<dbReference type="InterPro" id="IPR012338">
    <property type="entry name" value="Beta-lactam/transpept-like"/>
</dbReference>
<organism evidence="3 4">
    <name type="scientific">Ktedonosporobacter rubrisoli</name>
    <dbReference type="NCBI Taxonomy" id="2509675"/>
    <lineage>
        <taxon>Bacteria</taxon>
        <taxon>Bacillati</taxon>
        <taxon>Chloroflexota</taxon>
        <taxon>Ktedonobacteria</taxon>
        <taxon>Ktedonobacterales</taxon>
        <taxon>Ktedonosporobacteraceae</taxon>
        <taxon>Ktedonosporobacter</taxon>
    </lineage>
</organism>
<dbReference type="GO" id="GO:0008658">
    <property type="term" value="F:penicillin binding"/>
    <property type="evidence" value="ECO:0007669"/>
    <property type="project" value="InterPro"/>
</dbReference>
<gene>
    <name evidence="3" type="ORF">EPA93_36915</name>
</gene>
<evidence type="ECO:0000313" key="4">
    <source>
        <dbReference type="Proteomes" id="UP000290365"/>
    </source>
</evidence>
<dbReference type="InterPro" id="IPR001460">
    <property type="entry name" value="PCN-bd_Tpept"/>
</dbReference>
<dbReference type="EMBL" id="CP035758">
    <property type="protein sequence ID" value="QBD81263.1"/>
    <property type="molecule type" value="Genomic_DNA"/>
</dbReference>
<dbReference type="Pfam" id="PF00905">
    <property type="entry name" value="Transpeptidase"/>
    <property type="match status" value="1"/>
</dbReference>
<proteinExistence type="predicted"/>
<dbReference type="AlphaFoldDB" id="A0A4P6K0E4"/>
<evidence type="ECO:0000259" key="2">
    <source>
        <dbReference type="Pfam" id="PF21922"/>
    </source>
</evidence>
<name>A0A4P6K0E4_KTERU</name>
<dbReference type="Pfam" id="PF21922">
    <property type="entry name" value="PBP_dimer_2"/>
    <property type="match status" value="1"/>
</dbReference>
<protein>
    <submittedName>
        <fullName evidence="3">Penicillin-binding protein</fullName>
    </submittedName>
</protein>
<dbReference type="Gene3D" id="3.90.1310.10">
    <property type="entry name" value="Penicillin-binding protein 2a (Domain 2)"/>
    <property type="match status" value="1"/>
</dbReference>
<dbReference type="KEGG" id="kbs:EPA93_36915"/>
<sequence>MNIRPGIRKLAQLFVVFFIAISGGLVYWQVVAAQAVTANVHNGRRCLTNSAPVRGRIFDRNGVLLAESKAEPGVCGYLRHYYDPSLAGLIGYYISPLYNSTGIEHQFDDYLSGRMGVTQIDNTVNNLLHRPPVGDDIYLTIDERIQRVAAEHFNDHIPIDNVNTFASDRGSVIVTDPHTGEILAMVSSPGFDPNKLVSSVAHGDLSYYTQLTKDPHQPMLERPIQATYAPGSTYKALTLMAGLDADKTTLDQPFDRTQALGPVVYNGQKIGPVGNNIQDYTFRFPVTTDYGFTHSDNIIFAQIGVNTGFDTWMDYNKRLYVGSEIPFDLPATVSHVLKEGQTTLENNELAANAFGQGYDAVTPLQMSLIDNVAANDGQLMRPMLISKIMDTNKAPIKVYNPENLGSPISSQTAQEVRKAMFGVVRCGSGSIVQQLFTSDASIIGKTGTAQVSNDGSIPAHAWMITQAPYSITNTGQLPALTIVAMKENGGDGGDAVGPMIAAMYHDIFANNYVKAQLPPPPPTNYCCSAQLLQLGCPG</sequence>
<keyword evidence="4" id="KW-1185">Reference proteome</keyword>
<accession>A0A4P6K0E4</accession>
<evidence type="ECO:0000313" key="3">
    <source>
        <dbReference type="EMBL" id="QBD81263.1"/>
    </source>
</evidence>